<protein>
    <submittedName>
        <fullName evidence="1">Uncharacterized protein</fullName>
    </submittedName>
</protein>
<evidence type="ECO:0000313" key="2">
    <source>
        <dbReference type="Proteomes" id="UP001317191"/>
    </source>
</evidence>
<comment type="caution">
    <text evidence="1">The sequence shown here is derived from an EMBL/GenBank/DDBJ whole genome shotgun (WGS) entry which is preliminary data.</text>
</comment>
<dbReference type="RefSeq" id="WP_250593298.1">
    <property type="nucleotide sequence ID" value="NZ_JAMLJM010000010.1"/>
</dbReference>
<dbReference type="EMBL" id="JAMLJM010000010">
    <property type="protein sequence ID" value="MCL9809903.1"/>
    <property type="molecule type" value="Genomic_DNA"/>
</dbReference>
<sequence length="92" mass="10774">MHQEYVFPVKIDEVYFENWVAGIRGGGSGTNFHIRFSQGLPKEIKIQQLYFRGKVESLQPIDNFNYLVSFKGNANWDRADIMESDFQKKQIL</sequence>
<proteinExistence type="predicted"/>
<organism evidence="1 2">
    <name type="scientific">Flavobacterium luminosum</name>
    <dbReference type="NCBI Taxonomy" id="2949086"/>
    <lineage>
        <taxon>Bacteria</taxon>
        <taxon>Pseudomonadati</taxon>
        <taxon>Bacteroidota</taxon>
        <taxon>Flavobacteriia</taxon>
        <taxon>Flavobacteriales</taxon>
        <taxon>Flavobacteriaceae</taxon>
        <taxon>Flavobacterium</taxon>
    </lineage>
</organism>
<reference evidence="1 2" key="1">
    <citation type="submission" date="2022-05" db="EMBL/GenBank/DDBJ databases">
        <title>Flavobacterium sp., isolated from activated sludge.</title>
        <authorList>
            <person name="Ran Q."/>
        </authorList>
    </citation>
    <scope>NUCLEOTIDE SEQUENCE [LARGE SCALE GENOMIC DNA]</scope>
    <source>
        <strain evidence="1 2">HXWNR70</strain>
    </source>
</reference>
<accession>A0ABT0TQY4</accession>
<name>A0ABT0TQY4_9FLAO</name>
<keyword evidence="2" id="KW-1185">Reference proteome</keyword>
<evidence type="ECO:0000313" key="1">
    <source>
        <dbReference type="EMBL" id="MCL9809903.1"/>
    </source>
</evidence>
<dbReference type="Proteomes" id="UP001317191">
    <property type="component" value="Unassembled WGS sequence"/>
</dbReference>
<gene>
    <name evidence="1" type="ORF">NAT50_11100</name>
</gene>